<feature type="transmembrane region" description="Helical" evidence="1">
    <location>
        <begin position="29"/>
        <end position="54"/>
    </location>
</feature>
<reference evidence="2" key="1">
    <citation type="submission" date="2009-07" db="EMBL/GenBank/DDBJ databases">
        <authorList>
            <person name="Weinstock G."/>
            <person name="Sodergren E."/>
            <person name="Clifton S."/>
            <person name="Fulton L."/>
            <person name="Fulton B."/>
            <person name="Courtney L."/>
            <person name="Fronick C."/>
            <person name="Harrison M."/>
            <person name="Strong C."/>
            <person name="Farmer C."/>
            <person name="Delahaunty K."/>
            <person name="Markovic C."/>
            <person name="Hall O."/>
            <person name="Minx P."/>
            <person name="Tomlinson C."/>
            <person name="Mitreva M."/>
            <person name="Nelson J."/>
            <person name="Hou S."/>
            <person name="Wollam A."/>
            <person name="Pepin K.H."/>
            <person name="Johnson M."/>
            <person name="Bhonagiri V."/>
            <person name="Nash W.E."/>
            <person name="Warren W."/>
            <person name="Chinwalla A."/>
            <person name="Mardis E.R."/>
            <person name="Wilson R.K."/>
        </authorList>
    </citation>
    <scope>NUCLEOTIDE SEQUENCE [LARGE SCALE GENOMIC DNA]</scope>
    <source>
        <strain evidence="2">DSM 14469</strain>
    </source>
</reference>
<dbReference type="AlphaFoldDB" id="C6LHK9"/>
<name>C6LHK9_9FIRM</name>
<dbReference type="InterPro" id="IPR031616">
    <property type="entry name" value="BsrE-like"/>
</dbReference>
<gene>
    <name evidence="2" type="ORF">BRYFOR_08120</name>
</gene>
<comment type="caution">
    <text evidence="2">The sequence shown here is derived from an EMBL/GenBank/DDBJ whole genome shotgun (WGS) entry which is preliminary data.</text>
</comment>
<accession>C6LHK9</accession>
<dbReference type="Proteomes" id="UP000005561">
    <property type="component" value="Unassembled WGS sequence"/>
</dbReference>
<dbReference type="Pfam" id="PF16935">
    <property type="entry name" value="Hol_Tox"/>
    <property type="match status" value="1"/>
</dbReference>
<keyword evidence="1" id="KW-0472">Membrane</keyword>
<keyword evidence="3" id="KW-1185">Reference proteome</keyword>
<evidence type="ECO:0000313" key="3">
    <source>
        <dbReference type="Proteomes" id="UP000005561"/>
    </source>
</evidence>
<proteinExistence type="predicted"/>
<keyword evidence="1" id="KW-0812">Transmembrane</keyword>
<keyword evidence="1" id="KW-1133">Transmembrane helix</keyword>
<evidence type="ECO:0000313" key="2">
    <source>
        <dbReference type="EMBL" id="EET59996.1"/>
    </source>
</evidence>
<evidence type="ECO:0000256" key="1">
    <source>
        <dbReference type="SAM" id="Phobius"/>
    </source>
</evidence>
<dbReference type="EMBL" id="ACCL02000014">
    <property type="protein sequence ID" value="EET59996.1"/>
    <property type="molecule type" value="Genomic_DNA"/>
</dbReference>
<sequence>MESTYDGVVASRLILYIGREVAPMTAYEIVSTILAVASLMVAVGMFVIALLAFLDKKRKKRK</sequence>
<protein>
    <submittedName>
        <fullName evidence="2">Uncharacterized protein</fullName>
    </submittedName>
</protein>
<organism evidence="2 3">
    <name type="scientific">Marvinbryantia formatexigens DSM 14469</name>
    <dbReference type="NCBI Taxonomy" id="478749"/>
    <lineage>
        <taxon>Bacteria</taxon>
        <taxon>Bacillati</taxon>
        <taxon>Bacillota</taxon>
        <taxon>Clostridia</taxon>
        <taxon>Lachnospirales</taxon>
        <taxon>Lachnospiraceae</taxon>
        <taxon>Marvinbryantia</taxon>
    </lineage>
</organism>